<reference evidence="1 2" key="1">
    <citation type="submission" date="2016-08" db="EMBL/GenBank/DDBJ databases">
        <title>Complete genome sequence of Mycobacterium shinshuense, a subspecies of M. ulcerans.</title>
        <authorList>
            <person name="Yoshida M."/>
            <person name="Ogura Y."/>
            <person name="Hayashi T."/>
            <person name="Hoshino Y."/>
        </authorList>
    </citation>
    <scope>NUCLEOTIDE SEQUENCE [LARGE SCALE GENOMIC DNA]</scope>
    <source>
        <strain evidence="2">ATCC 33728</strain>
    </source>
</reference>
<sequence length="140" mass="15585">MVMWFVFSAPDDEALCYVIRHFSAPIWEVLYTRVPDRIFLDFPRWAARRPPVAVRRVPRGALFGAVSHRHCGGIAPALHADCTVDVHDIVGAVTANMAATAQQDLPNPPRQHNVRTSLPIRGVRWAPALAEFSDPNGEHT</sequence>
<proteinExistence type="predicted"/>
<dbReference type="AlphaFoldDB" id="A0A1B4Y4E7"/>
<evidence type="ECO:0000313" key="2">
    <source>
        <dbReference type="Proteomes" id="UP000218067"/>
    </source>
</evidence>
<protein>
    <submittedName>
        <fullName evidence="1">Uncharacterized protein</fullName>
    </submittedName>
</protein>
<evidence type="ECO:0000313" key="1">
    <source>
        <dbReference type="EMBL" id="BAV41929.1"/>
    </source>
</evidence>
<name>A0A1B4Y4E7_MYCUL</name>
<organism evidence="1 2">
    <name type="scientific">Mycobacterium ulcerans subsp. shinshuense</name>
    <dbReference type="NCBI Taxonomy" id="1124626"/>
    <lineage>
        <taxon>Bacteria</taxon>
        <taxon>Bacillati</taxon>
        <taxon>Actinomycetota</taxon>
        <taxon>Actinomycetes</taxon>
        <taxon>Mycobacteriales</taxon>
        <taxon>Mycobacteriaceae</taxon>
        <taxon>Mycobacterium</taxon>
        <taxon>Mycobacterium ulcerans group</taxon>
    </lineage>
</organism>
<dbReference type="Proteomes" id="UP000218067">
    <property type="component" value="Chromosome"/>
</dbReference>
<accession>A0A1B4Y4E7</accession>
<dbReference type="EMBL" id="AP017624">
    <property type="protein sequence ID" value="BAV41929.1"/>
    <property type="molecule type" value="Genomic_DNA"/>
</dbReference>
<gene>
    <name evidence="1" type="ORF">SHTP_2851</name>
</gene>